<reference evidence="7" key="1">
    <citation type="journal article" date="2021" name="Front. Microbiol.">
        <title>Comprehensive Comparative Genomics and Phenotyping of Methylobacterium Species.</title>
        <authorList>
            <person name="Alessa O."/>
            <person name="Ogura Y."/>
            <person name="Fujitani Y."/>
            <person name="Takami H."/>
            <person name="Hayashi T."/>
            <person name="Sahin N."/>
            <person name="Tani A."/>
        </authorList>
    </citation>
    <scope>NUCLEOTIDE SEQUENCE</scope>
    <source>
        <strain evidence="7">DSM 17168</strain>
    </source>
</reference>
<keyword evidence="8" id="KW-1185">Reference proteome</keyword>
<name>A0ABQ4SH63_9HYPH</name>
<dbReference type="InterPro" id="IPR050763">
    <property type="entry name" value="ABC_transporter_ATP-binding"/>
</dbReference>
<reference evidence="7" key="2">
    <citation type="submission" date="2021-08" db="EMBL/GenBank/DDBJ databases">
        <authorList>
            <person name="Tani A."/>
            <person name="Ola A."/>
            <person name="Ogura Y."/>
            <person name="Katsura K."/>
            <person name="Hayashi T."/>
        </authorList>
    </citation>
    <scope>NUCLEOTIDE SEQUENCE</scope>
    <source>
        <strain evidence="7">DSM 17168</strain>
    </source>
</reference>
<evidence type="ECO:0000259" key="6">
    <source>
        <dbReference type="PROSITE" id="PS50893"/>
    </source>
</evidence>
<evidence type="ECO:0000313" key="7">
    <source>
        <dbReference type="EMBL" id="GJE01098.1"/>
    </source>
</evidence>
<dbReference type="InterPro" id="IPR003593">
    <property type="entry name" value="AAA+_ATPase"/>
</dbReference>
<feature type="region of interest" description="Disordered" evidence="5">
    <location>
        <begin position="1"/>
        <end position="22"/>
    </location>
</feature>
<sequence length="344" mass="38385">MSKERVRERTDRPARPFRAHRDVLDAAPDPLSPVGAMPPIISITGLSKVYASGFQALRSVNLEIRRGEIFALLGPNGAGKTTLIGIVCGIVSPTEGRVTVDGHDIRAAYRKTRRLIGLVPQELTTDAFETVWATVSFSRGLFGLKPDPGHVERVLKDLSLWEKRDSRIMTLSGGMKRRVLIAKALSHEPQVLFLDEPTAGVDVELRQDMWRLVRRLRDQGVTVILTTHYIEEAEEMADRVGVIRRGEIILVEEKAELMRKLGRKQLTLQLQSPLDALPPALAVHRLDLSADGSELTYTYDSQGERTGITALLTDLRAAGLRFRDLQTRQSSLEDIFVDLVKERA</sequence>
<evidence type="ECO:0000256" key="3">
    <source>
        <dbReference type="ARBA" id="ARBA00022741"/>
    </source>
</evidence>
<protein>
    <submittedName>
        <fullName evidence="7">ABC transporter ATP-binding protein YadG</fullName>
    </submittedName>
</protein>
<dbReference type="InterPro" id="IPR017871">
    <property type="entry name" value="ABC_transporter-like_CS"/>
</dbReference>
<dbReference type="PROSITE" id="PS00211">
    <property type="entry name" value="ABC_TRANSPORTER_1"/>
    <property type="match status" value="1"/>
</dbReference>
<accession>A0ABQ4SH63</accession>
<dbReference type="PANTHER" id="PTHR42711:SF10">
    <property type="entry name" value="ABC TRANSPORTER ATP-BINDING PROTEIN"/>
    <property type="match status" value="1"/>
</dbReference>
<organism evidence="7 8">
    <name type="scientific">Methylobacterium isbiliense</name>
    <dbReference type="NCBI Taxonomy" id="315478"/>
    <lineage>
        <taxon>Bacteria</taxon>
        <taxon>Pseudomonadati</taxon>
        <taxon>Pseudomonadota</taxon>
        <taxon>Alphaproteobacteria</taxon>
        <taxon>Hyphomicrobiales</taxon>
        <taxon>Methylobacteriaceae</taxon>
        <taxon>Methylobacterium</taxon>
    </lineage>
</organism>
<keyword evidence="4 7" id="KW-0067">ATP-binding</keyword>
<dbReference type="Pfam" id="PF00005">
    <property type="entry name" value="ABC_tran"/>
    <property type="match status" value="1"/>
</dbReference>
<dbReference type="SMART" id="SM00382">
    <property type="entry name" value="AAA"/>
    <property type="match status" value="1"/>
</dbReference>
<keyword evidence="2" id="KW-0813">Transport</keyword>
<evidence type="ECO:0000256" key="4">
    <source>
        <dbReference type="ARBA" id="ARBA00022840"/>
    </source>
</evidence>
<dbReference type="Proteomes" id="UP001055153">
    <property type="component" value="Unassembled WGS sequence"/>
</dbReference>
<dbReference type="GO" id="GO:0005524">
    <property type="term" value="F:ATP binding"/>
    <property type="evidence" value="ECO:0007669"/>
    <property type="project" value="UniProtKB-KW"/>
</dbReference>
<dbReference type="InterPro" id="IPR027417">
    <property type="entry name" value="P-loop_NTPase"/>
</dbReference>
<comment type="similarity">
    <text evidence="1">Belongs to the ABC transporter superfamily.</text>
</comment>
<feature type="domain" description="ABC transporter" evidence="6">
    <location>
        <begin position="41"/>
        <end position="270"/>
    </location>
</feature>
<comment type="caution">
    <text evidence="7">The sequence shown here is derived from an EMBL/GenBank/DDBJ whole genome shotgun (WGS) entry which is preliminary data.</text>
</comment>
<dbReference type="InterPro" id="IPR003439">
    <property type="entry name" value="ABC_transporter-like_ATP-bd"/>
</dbReference>
<dbReference type="SUPFAM" id="SSF52540">
    <property type="entry name" value="P-loop containing nucleoside triphosphate hydrolases"/>
    <property type="match status" value="1"/>
</dbReference>
<evidence type="ECO:0000256" key="1">
    <source>
        <dbReference type="ARBA" id="ARBA00005417"/>
    </source>
</evidence>
<dbReference type="Gene3D" id="3.40.50.300">
    <property type="entry name" value="P-loop containing nucleotide triphosphate hydrolases"/>
    <property type="match status" value="1"/>
</dbReference>
<dbReference type="PROSITE" id="PS50893">
    <property type="entry name" value="ABC_TRANSPORTER_2"/>
    <property type="match status" value="1"/>
</dbReference>
<evidence type="ECO:0000256" key="5">
    <source>
        <dbReference type="SAM" id="MobiDB-lite"/>
    </source>
</evidence>
<proteinExistence type="inferred from homology"/>
<evidence type="ECO:0000313" key="8">
    <source>
        <dbReference type="Proteomes" id="UP001055153"/>
    </source>
</evidence>
<evidence type="ECO:0000256" key="2">
    <source>
        <dbReference type="ARBA" id="ARBA00022448"/>
    </source>
</evidence>
<keyword evidence="3" id="KW-0547">Nucleotide-binding</keyword>
<dbReference type="PANTHER" id="PTHR42711">
    <property type="entry name" value="ABC TRANSPORTER ATP-BINDING PROTEIN"/>
    <property type="match status" value="1"/>
</dbReference>
<gene>
    <name evidence="7" type="primary">yadG</name>
    <name evidence="7" type="ORF">GMJLKIPL_3027</name>
</gene>
<dbReference type="CDD" id="cd03230">
    <property type="entry name" value="ABC_DR_subfamily_A"/>
    <property type="match status" value="1"/>
</dbReference>
<dbReference type="EMBL" id="BPQQ01000034">
    <property type="protein sequence ID" value="GJE01098.1"/>
    <property type="molecule type" value="Genomic_DNA"/>
</dbReference>